<dbReference type="SUPFAM" id="SSF53098">
    <property type="entry name" value="Ribonuclease H-like"/>
    <property type="match status" value="1"/>
</dbReference>
<evidence type="ECO:0000313" key="2">
    <source>
        <dbReference type="EMBL" id="GFZ12569.1"/>
    </source>
</evidence>
<evidence type="ECO:0000313" key="3">
    <source>
        <dbReference type="Proteomes" id="UP000585474"/>
    </source>
</evidence>
<protein>
    <recommendedName>
        <fullName evidence="4">HAT dimerization domain-containing protein</fullName>
    </recommendedName>
</protein>
<dbReference type="InterPro" id="IPR012337">
    <property type="entry name" value="RNaseH-like_sf"/>
</dbReference>
<evidence type="ECO:0000256" key="1">
    <source>
        <dbReference type="SAM" id="MobiDB-lite"/>
    </source>
</evidence>
<name>A0A7J0GP50_9ERIC</name>
<organism evidence="2 3">
    <name type="scientific">Actinidia rufa</name>
    <dbReference type="NCBI Taxonomy" id="165716"/>
    <lineage>
        <taxon>Eukaryota</taxon>
        <taxon>Viridiplantae</taxon>
        <taxon>Streptophyta</taxon>
        <taxon>Embryophyta</taxon>
        <taxon>Tracheophyta</taxon>
        <taxon>Spermatophyta</taxon>
        <taxon>Magnoliopsida</taxon>
        <taxon>eudicotyledons</taxon>
        <taxon>Gunneridae</taxon>
        <taxon>Pentapetalae</taxon>
        <taxon>asterids</taxon>
        <taxon>Ericales</taxon>
        <taxon>Actinidiaceae</taxon>
        <taxon>Actinidia</taxon>
    </lineage>
</organism>
<dbReference type="EMBL" id="BJWL01000023">
    <property type="protein sequence ID" value="GFZ12569.1"/>
    <property type="molecule type" value="Genomic_DNA"/>
</dbReference>
<evidence type="ECO:0008006" key="4">
    <source>
        <dbReference type="Google" id="ProtNLM"/>
    </source>
</evidence>
<feature type="compositionally biased region" description="Basic and acidic residues" evidence="1">
    <location>
        <begin position="1"/>
        <end position="21"/>
    </location>
</feature>
<feature type="compositionally biased region" description="Polar residues" evidence="1">
    <location>
        <begin position="410"/>
        <end position="426"/>
    </location>
</feature>
<gene>
    <name evidence="2" type="ORF">Acr_23g0009540</name>
</gene>
<keyword evidence="3" id="KW-1185">Reference proteome</keyword>
<reference evidence="2 3" key="1">
    <citation type="submission" date="2019-07" db="EMBL/GenBank/DDBJ databases">
        <title>De Novo Assembly of kiwifruit Actinidia rufa.</title>
        <authorList>
            <person name="Sugita-Konishi S."/>
            <person name="Sato K."/>
            <person name="Mori E."/>
            <person name="Abe Y."/>
            <person name="Kisaki G."/>
            <person name="Hamano K."/>
            <person name="Suezawa K."/>
            <person name="Otani M."/>
            <person name="Fukuda T."/>
            <person name="Manabe T."/>
            <person name="Gomi K."/>
            <person name="Tabuchi M."/>
            <person name="Akimitsu K."/>
            <person name="Kataoka I."/>
        </authorList>
    </citation>
    <scope>NUCLEOTIDE SEQUENCE [LARGE SCALE GENOMIC DNA]</scope>
    <source>
        <strain evidence="3">cv. Fuchu</strain>
    </source>
</reference>
<comment type="caution">
    <text evidence="2">The sequence shown here is derived from an EMBL/GenBank/DDBJ whole genome shotgun (WGS) entry which is preliminary data.</text>
</comment>
<dbReference type="AlphaFoldDB" id="A0A7J0GP50"/>
<feature type="region of interest" description="Disordered" evidence="1">
    <location>
        <begin position="1"/>
        <end position="23"/>
    </location>
</feature>
<accession>A0A7J0GP50</accession>
<feature type="region of interest" description="Disordered" evidence="1">
    <location>
        <begin position="390"/>
        <end position="439"/>
    </location>
</feature>
<dbReference type="Proteomes" id="UP000585474">
    <property type="component" value="Unassembled WGS sequence"/>
</dbReference>
<dbReference type="OrthoDB" id="2017576at2759"/>
<proteinExistence type="predicted"/>
<sequence>MDLKESIHSEGEGPEEDKIERPTATPLWRYVTKVIGETNKSKGGGPGGGSGKFICNFGCQTKLFIGSYSRVSAHMIGLEPGERAKSINLCPMLSEQERGMLKKEEMDARRIFGGNAKVPSKSYWVPDIKGVIEDMFHIGHREDVDQKIARRGASALDQHDTVQKTVLDDDFWKKAKRVLKITKPIYRMLRFCDTDKAVIGEVYEQMDTTLGNINVILKDDQATYDLIHKLVVERWDKMNIPLHCLAYVLVPKYYTNSWLSVPAPRGVKRRKPHFDMEVQKGYLEAIDRMILDPSEATLIRHQNSDFVSSKGVFAQPQAVNDRATTNTLSWWHMYDGATLELLLSRHREDYESFKSWDMYDEDANIEEDVMTMEGRENVVLSESEDDIGQAITNTPTPPVAIVSDAPWTPPYSTSSAAATPIKSTSKCPKISEIPSSKAT</sequence>